<dbReference type="Proteomes" id="UP000237684">
    <property type="component" value="Unassembled WGS sequence"/>
</dbReference>
<keyword evidence="1" id="KW-1133">Transmembrane helix</keyword>
<accession>A0A2S8SSP5</accession>
<dbReference type="AlphaFoldDB" id="A0A2S8SSP5"/>
<keyword evidence="3" id="KW-1185">Reference proteome</keyword>
<dbReference type="InParanoid" id="A0A2S8SSP5"/>
<evidence type="ECO:0000256" key="1">
    <source>
        <dbReference type="SAM" id="Phobius"/>
    </source>
</evidence>
<gene>
    <name evidence="2" type="ORF">B1R32_10837</name>
</gene>
<comment type="caution">
    <text evidence="2">The sequence shown here is derived from an EMBL/GenBank/DDBJ whole genome shotgun (WGS) entry which is preliminary data.</text>
</comment>
<proteinExistence type="predicted"/>
<dbReference type="OrthoDB" id="9775975at2"/>
<sequence>MIDPIFDEEYEFLEAVGRGQLWGAAICVVLSILSCGLWIGMLFWPHVSH</sequence>
<evidence type="ECO:0000313" key="3">
    <source>
        <dbReference type="Proteomes" id="UP000237684"/>
    </source>
</evidence>
<protein>
    <submittedName>
        <fullName evidence="2">Uncharacterized protein</fullName>
    </submittedName>
</protein>
<dbReference type="EMBL" id="NIGF01000008">
    <property type="protein sequence ID" value="PQV63833.1"/>
    <property type="molecule type" value="Genomic_DNA"/>
</dbReference>
<reference evidence="2 3" key="1">
    <citation type="journal article" date="2018" name="Syst. Appl. Microbiol.">
        <title>Abditibacterium utsteinense sp. nov., the first cultivated member of candidate phylum FBP, isolated from ice-free Antarctic soil samples.</title>
        <authorList>
            <person name="Tahon G."/>
            <person name="Tytgat B."/>
            <person name="Lebbe L."/>
            <person name="Carlier A."/>
            <person name="Willems A."/>
        </authorList>
    </citation>
    <scope>NUCLEOTIDE SEQUENCE [LARGE SCALE GENOMIC DNA]</scope>
    <source>
        <strain evidence="2 3">LMG 29911</strain>
    </source>
</reference>
<keyword evidence="1" id="KW-0812">Transmembrane</keyword>
<keyword evidence="1" id="KW-0472">Membrane</keyword>
<evidence type="ECO:0000313" key="2">
    <source>
        <dbReference type="EMBL" id="PQV63833.1"/>
    </source>
</evidence>
<organism evidence="2 3">
    <name type="scientific">Abditibacterium utsteinense</name>
    <dbReference type="NCBI Taxonomy" id="1960156"/>
    <lineage>
        <taxon>Bacteria</taxon>
        <taxon>Pseudomonadati</taxon>
        <taxon>Abditibacteriota</taxon>
        <taxon>Abditibacteriia</taxon>
        <taxon>Abditibacteriales</taxon>
        <taxon>Abditibacteriaceae</taxon>
        <taxon>Abditibacterium</taxon>
    </lineage>
</organism>
<dbReference type="RefSeq" id="WP_157947619.1">
    <property type="nucleotide sequence ID" value="NZ_NIGF01000008.1"/>
</dbReference>
<name>A0A2S8SSP5_9BACT</name>
<feature type="transmembrane region" description="Helical" evidence="1">
    <location>
        <begin position="20"/>
        <end position="44"/>
    </location>
</feature>